<evidence type="ECO:0000256" key="1">
    <source>
        <dbReference type="SAM" id="MobiDB-lite"/>
    </source>
</evidence>
<accession>A0A195BP30</accession>
<proteinExistence type="predicted"/>
<organism evidence="2 3">
    <name type="scientific">Atta colombica</name>
    <dbReference type="NCBI Taxonomy" id="520822"/>
    <lineage>
        <taxon>Eukaryota</taxon>
        <taxon>Metazoa</taxon>
        <taxon>Ecdysozoa</taxon>
        <taxon>Arthropoda</taxon>
        <taxon>Hexapoda</taxon>
        <taxon>Insecta</taxon>
        <taxon>Pterygota</taxon>
        <taxon>Neoptera</taxon>
        <taxon>Endopterygota</taxon>
        <taxon>Hymenoptera</taxon>
        <taxon>Apocrita</taxon>
        <taxon>Aculeata</taxon>
        <taxon>Formicoidea</taxon>
        <taxon>Formicidae</taxon>
        <taxon>Myrmicinae</taxon>
        <taxon>Atta</taxon>
    </lineage>
</organism>
<feature type="compositionally biased region" description="Basic and acidic residues" evidence="1">
    <location>
        <begin position="7"/>
        <end position="28"/>
    </location>
</feature>
<feature type="compositionally biased region" description="Polar residues" evidence="1">
    <location>
        <begin position="96"/>
        <end position="111"/>
    </location>
</feature>
<protein>
    <recommendedName>
        <fullName evidence="4">28S ribosomal protein S36, mitochondrial</fullName>
    </recommendedName>
</protein>
<evidence type="ECO:0008006" key="4">
    <source>
        <dbReference type="Google" id="ProtNLM"/>
    </source>
</evidence>
<dbReference type="Proteomes" id="UP000078540">
    <property type="component" value="Unassembled WGS sequence"/>
</dbReference>
<evidence type="ECO:0000313" key="3">
    <source>
        <dbReference type="Proteomes" id="UP000078540"/>
    </source>
</evidence>
<reference evidence="2 3" key="1">
    <citation type="submission" date="2015-09" db="EMBL/GenBank/DDBJ databases">
        <title>Atta colombica WGS genome.</title>
        <authorList>
            <person name="Nygaard S."/>
            <person name="Hu H."/>
            <person name="Boomsma J."/>
            <person name="Zhang G."/>
        </authorList>
    </citation>
    <scope>NUCLEOTIDE SEQUENCE [LARGE SCALE GENOMIC DNA]</scope>
    <source>
        <strain evidence="2">Treedump-2</strain>
        <tissue evidence="2">Whole body</tissue>
    </source>
</reference>
<keyword evidence="3" id="KW-1185">Reference proteome</keyword>
<name>A0A195BP30_9HYME</name>
<evidence type="ECO:0000313" key="2">
    <source>
        <dbReference type="EMBL" id="KYM88270.1"/>
    </source>
</evidence>
<dbReference type="AlphaFoldDB" id="A0A195BP30"/>
<gene>
    <name evidence="2" type="ORF">ALC53_02752</name>
</gene>
<sequence length="167" mass="18862">MEEEEETKYKGDSGRREERRKEKEEDGAFSRGEIADEVQTRLHLHNRYIPATWTNVEAESSVSSMMASKAWKVVQPHVPMIKFRKGGIDRAAVAGTTTAPSTRSGSAQMQKSAGGATGPQVIVLPTIEDIHLPPRYQRRPIDEKEIEYINVSFDGYLNCKLYYECIV</sequence>
<feature type="region of interest" description="Disordered" evidence="1">
    <location>
        <begin position="96"/>
        <end position="115"/>
    </location>
</feature>
<dbReference type="EMBL" id="KQ976424">
    <property type="protein sequence ID" value="KYM88270.1"/>
    <property type="molecule type" value="Genomic_DNA"/>
</dbReference>
<feature type="region of interest" description="Disordered" evidence="1">
    <location>
        <begin position="1"/>
        <end position="33"/>
    </location>
</feature>